<name>A0A160KPX9_9MICO</name>
<evidence type="ECO:0000313" key="2">
    <source>
        <dbReference type="EMBL" id="AND15492.1"/>
    </source>
</evidence>
<evidence type="ECO:0000256" key="1">
    <source>
        <dbReference type="SAM" id="MobiDB-lite"/>
    </source>
</evidence>
<reference evidence="2 3" key="1">
    <citation type="submission" date="2016-05" db="EMBL/GenBank/DDBJ databases">
        <title>Complete genome sequence of Rathayibacter tritici NCPPB 1953.</title>
        <authorList>
            <person name="Park J."/>
            <person name="Lee H.-H."/>
            <person name="Lee S.-W."/>
            <person name="Seo Y.-S."/>
        </authorList>
    </citation>
    <scope>NUCLEOTIDE SEQUENCE [LARGE SCALE GENOMIC DNA]</scope>
    <source>
        <strain evidence="2 3">NCPPB 1953</strain>
    </source>
</reference>
<feature type="region of interest" description="Disordered" evidence="1">
    <location>
        <begin position="1"/>
        <end position="128"/>
    </location>
</feature>
<protein>
    <submittedName>
        <fullName evidence="2">Uncharacterized protein</fullName>
    </submittedName>
</protein>
<keyword evidence="3" id="KW-1185">Reference proteome</keyword>
<evidence type="ECO:0000313" key="3">
    <source>
        <dbReference type="Proteomes" id="UP000077071"/>
    </source>
</evidence>
<feature type="compositionally biased region" description="Basic and acidic residues" evidence="1">
    <location>
        <begin position="43"/>
        <end position="52"/>
    </location>
</feature>
<sequence length="128" mass="13008">MAAMSVDESPEFAGFEATPSTDAEEAVDVRPADAEVEENTTADESRDPDHGYDPMSESGSENAPEDEVGPREDAEGLLAPGSTAEGAGTALGADAVEGGESLGENPSAGTAGQLADERWRTNGINPLG</sequence>
<organism evidence="2 3">
    <name type="scientific">Rathayibacter tritici</name>
    <dbReference type="NCBI Taxonomy" id="33888"/>
    <lineage>
        <taxon>Bacteria</taxon>
        <taxon>Bacillati</taxon>
        <taxon>Actinomycetota</taxon>
        <taxon>Actinomycetes</taxon>
        <taxon>Micrococcales</taxon>
        <taxon>Microbacteriaceae</taxon>
        <taxon>Rathayibacter</taxon>
    </lineage>
</organism>
<dbReference type="STRING" id="33888.A6122_0332"/>
<accession>A0A160KPX9</accession>
<gene>
    <name evidence="2" type="ORF">A6122_0332</name>
</gene>
<dbReference type="Proteomes" id="UP000077071">
    <property type="component" value="Chromosome"/>
</dbReference>
<dbReference type="AlphaFoldDB" id="A0A160KPX9"/>
<dbReference type="EMBL" id="CP015515">
    <property type="protein sequence ID" value="AND15492.1"/>
    <property type="molecule type" value="Genomic_DNA"/>
</dbReference>
<dbReference type="PATRIC" id="fig|33888.3.peg.382"/>
<dbReference type="KEGG" id="rtn:A6122_0332"/>
<proteinExistence type="predicted"/>